<protein>
    <recommendedName>
        <fullName evidence="3">Programmed cell death protein 2 C-terminal domain-containing protein</fullName>
    </recommendedName>
</protein>
<accession>A0ABP1E4D3</accession>
<sequence length="471" mass="52398">MVFFLCFNHLALRRTLCVLLLFRFTPIKMAAEEDWSDSDEEVLSDTETSVQLGVPDGPIESSSDLLDAAVSRIGGHPAFLSPHDPSFDSSLCKNCGKPMELLVQLWCPLEDSPYDRVLYVWGCACGTCQAKDGSIRAWRALRFNERYAAKLEKKRARQKAKEEAKAKAAREEEERRNAAKVNPFSMKAPAGTPAFGLGSHVFSDAPSEPEPQEEELPAAGREVSSEDEEENDTDEEEKLVTALASSTLDSSEWASAPAYPSLYLSTLSEYLPKAKSAKLPSAEDIEADDNKKGKDTSWAMEGYENSLETDHVFDRFSQRAEYQGDQCIRYDLGGTPLPFAHDAVFDRLFPVPRQAAVPVTKAEFKVVPAAGKRIFDSSSIPPCRHCGGPRVFECQLMPNLINVLKKPSDSGNVPRKLTDEERRKEVQQVLKRSVGEGLMDWGTCMIFSCEKDCEASKSCWAEELVLIQWDS</sequence>
<dbReference type="Pfam" id="PF04194">
    <property type="entry name" value="PDCD2_C"/>
    <property type="match status" value="1"/>
</dbReference>
<dbReference type="PANTHER" id="PTHR47524:SF1">
    <property type="entry name" value="20S RRNA ACCUMULATION PROTEIN 4"/>
    <property type="match status" value="1"/>
</dbReference>
<name>A0ABP1E4D3_9APHY</name>
<dbReference type="PANTHER" id="PTHR47524">
    <property type="entry name" value="20S RRNA ACCUMULATION PROTEIN 4"/>
    <property type="match status" value="1"/>
</dbReference>
<dbReference type="Proteomes" id="UP001497453">
    <property type="component" value="Chromosome 8"/>
</dbReference>
<evidence type="ECO:0000256" key="1">
    <source>
        <dbReference type="SAM" id="MobiDB-lite"/>
    </source>
</evidence>
<feature type="region of interest" description="Disordered" evidence="1">
    <location>
        <begin position="158"/>
        <end position="239"/>
    </location>
</feature>
<keyword evidence="2" id="KW-0732">Signal</keyword>
<evidence type="ECO:0000259" key="3">
    <source>
        <dbReference type="Pfam" id="PF04194"/>
    </source>
</evidence>
<organism evidence="4 5">
    <name type="scientific">Somion occarium</name>
    <dbReference type="NCBI Taxonomy" id="3059160"/>
    <lineage>
        <taxon>Eukaryota</taxon>
        <taxon>Fungi</taxon>
        <taxon>Dikarya</taxon>
        <taxon>Basidiomycota</taxon>
        <taxon>Agaricomycotina</taxon>
        <taxon>Agaricomycetes</taxon>
        <taxon>Polyporales</taxon>
        <taxon>Cerrenaceae</taxon>
        <taxon>Somion</taxon>
    </lineage>
</organism>
<evidence type="ECO:0000313" key="4">
    <source>
        <dbReference type="EMBL" id="CAL1714921.1"/>
    </source>
</evidence>
<evidence type="ECO:0000256" key="2">
    <source>
        <dbReference type="SAM" id="SignalP"/>
    </source>
</evidence>
<feature type="domain" description="Programmed cell death protein 2 C-terminal" evidence="3">
    <location>
        <begin position="310"/>
        <end position="469"/>
    </location>
</feature>
<feature type="compositionally biased region" description="Acidic residues" evidence="1">
    <location>
        <begin position="225"/>
        <end position="237"/>
    </location>
</feature>
<feature type="region of interest" description="Disordered" evidence="1">
    <location>
        <begin position="277"/>
        <end position="297"/>
    </location>
</feature>
<proteinExistence type="predicted"/>
<feature type="signal peptide" evidence="2">
    <location>
        <begin position="1"/>
        <end position="30"/>
    </location>
</feature>
<feature type="chain" id="PRO_5045673604" description="Programmed cell death protein 2 C-terminal domain-containing protein" evidence="2">
    <location>
        <begin position="31"/>
        <end position="471"/>
    </location>
</feature>
<evidence type="ECO:0000313" key="5">
    <source>
        <dbReference type="Proteomes" id="UP001497453"/>
    </source>
</evidence>
<gene>
    <name evidence="4" type="ORF">GFSPODELE1_LOCUS9982</name>
</gene>
<feature type="compositionally biased region" description="Basic and acidic residues" evidence="1">
    <location>
        <begin position="159"/>
        <end position="177"/>
    </location>
</feature>
<reference evidence="5" key="1">
    <citation type="submission" date="2024-04" db="EMBL/GenBank/DDBJ databases">
        <authorList>
            <person name="Shaw F."/>
            <person name="Minotto A."/>
        </authorList>
    </citation>
    <scope>NUCLEOTIDE SEQUENCE [LARGE SCALE GENOMIC DNA]</scope>
</reference>
<dbReference type="EMBL" id="OZ037951">
    <property type="protein sequence ID" value="CAL1714921.1"/>
    <property type="molecule type" value="Genomic_DNA"/>
</dbReference>
<keyword evidence="5" id="KW-1185">Reference proteome</keyword>
<dbReference type="InterPro" id="IPR007320">
    <property type="entry name" value="PDCD2_C"/>
</dbReference>